<evidence type="ECO:0008006" key="4">
    <source>
        <dbReference type="Google" id="ProtNLM"/>
    </source>
</evidence>
<dbReference type="Proteomes" id="UP000799118">
    <property type="component" value="Unassembled WGS sequence"/>
</dbReference>
<sequence length="312" mass="34309">MSSVAAIRSSNTSISFPYSPVAVFIGGTSGIGQGIAEAFARHTQGRADIILVGRNRAAAEAIISSFPQPSESELGGSRKPKHEFLVCDATLMRNVHSTSRELLTLAPKINFLVMCPGFTSLGWDETDEGIEKRMALHYYARWKFIQELLPALERAKGDGEDAKVLSTLTTNRKGGLNLNDPGLKKTKPSSTSVVTTIYNDLMIDELTVRHPSLTFIHGYPGQSTSPSRLIRVASVPVLALLKPMLNSKEDVGEYFFHGMVHTASKAGGWRLDQFGEEMGEKHKYAEDVEARGKLWEHTEEVMKACKGLEETR</sequence>
<evidence type="ECO:0000256" key="1">
    <source>
        <dbReference type="ARBA" id="ARBA00023002"/>
    </source>
</evidence>
<name>A0A6A4I794_9AGAR</name>
<evidence type="ECO:0000313" key="3">
    <source>
        <dbReference type="Proteomes" id="UP000799118"/>
    </source>
</evidence>
<dbReference type="PANTHER" id="PTHR47534">
    <property type="entry name" value="YALI0E05731P"/>
    <property type="match status" value="1"/>
</dbReference>
<dbReference type="PANTHER" id="PTHR47534:SF3">
    <property type="entry name" value="ALCOHOL DEHYDROGENASE-LIKE C-TERMINAL DOMAIN-CONTAINING PROTEIN"/>
    <property type="match status" value="1"/>
</dbReference>
<dbReference type="AlphaFoldDB" id="A0A6A4I794"/>
<gene>
    <name evidence="2" type="ORF">BT96DRAFT_1060466</name>
</gene>
<dbReference type="EMBL" id="ML769406">
    <property type="protein sequence ID" value="KAE9405820.1"/>
    <property type="molecule type" value="Genomic_DNA"/>
</dbReference>
<dbReference type="SUPFAM" id="SSF51735">
    <property type="entry name" value="NAD(P)-binding Rossmann-fold domains"/>
    <property type="match status" value="1"/>
</dbReference>
<dbReference type="OrthoDB" id="2898509at2759"/>
<organism evidence="2 3">
    <name type="scientific">Gymnopus androsaceus JB14</name>
    <dbReference type="NCBI Taxonomy" id="1447944"/>
    <lineage>
        <taxon>Eukaryota</taxon>
        <taxon>Fungi</taxon>
        <taxon>Dikarya</taxon>
        <taxon>Basidiomycota</taxon>
        <taxon>Agaricomycotina</taxon>
        <taxon>Agaricomycetes</taxon>
        <taxon>Agaricomycetidae</taxon>
        <taxon>Agaricales</taxon>
        <taxon>Marasmiineae</taxon>
        <taxon>Omphalotaceae</taxon>
        <taxon>Gymnopus</taxon>
    </lineage>
</organism>
<dbReference type="Gene3D" id="3.40.50.720">
    <property type="entry name" value="NAD(P)-binding Rossmann-like Domain"/>
    <property type="match status" value="1"/>
</dbReference>
<reference evidence="2" key="1">
    <citation type="journal article" date="2019" name="Environ. Microbiol.">
        <title>Fungal ecological strategies reflected in gene transcription - a case study of two litter decomposers.</title>
        <authorList>
            <person name="Barbi F."/>
            <person name="Kohler A."/>
            <person name="Barry K."/>
            <person name="Baskaran P."/>
            <person name="Daum C."/>
            <person name="Fauchery L."/>
            <person name="Ihrmark K."/>
            <person name="Kuo A."/>
            <person name="LaButti K."/>
            <person name="Lipzen A."/>
            <person name="Morin E."/>
            <person name="Grigoriev I.V."/>
            <person name="Henrissat B."/>
            <person name="Lindahl B."/>
            <person name="Martin F."/>
        </authorList>
    </citation>
    <scope>NUCLEOTIDE SEQUENCE</scope>
    <source>
        <strain evidence="2">JB14</strain>
    </source>
</reference>
<keyword evidence="1" id="KW-0560">Oxidoreductase</keyword>
<keyword evidence="3" id="KW-1185">Reference proteome</keyword>
<dbReference type="GO" id="GO:0016491">
    <property type="term" value="F:oxidoreductase activity"/>
    <property type="evidence" value="ECO:0007669"/>
    <property type="project" value="UniProtKB-KW"/>
</dbReference>
<evidence type="ECO:0000313" key="2">
    <source>
        <dbReference type="EMBL" id="KAE9405820.1"/>
    </source>
</evidence>
<accession>A0A6A4I794</accession>
<protein>
    <recommendedName>
        <fullName evidence="4">NAD(P)-binding protein</fullName>
    </recommendedName>
</protein>
<dbReference type="InterPro" id="IPR052228">
    <property type="entry name" value="Sec_Metab_Biosynth_Oxidored"/>
</dbReference>
<dbReference type="InterPro" id="IPR036291">
    <property type="entry name" value="NAD(P)-bd_dom_sf"/>
</dbReference>
<proteinExistence type="predicted"/>